<dbReference type="InterPro" id="IPR017853">
    <property type="entry name" value="GH"/>
</dbReference>
<dbReference type="EMBL" id="HBUE01120789">
    <property type="protein sequence ID" value="CAG6492414.1"/>
    <property type="molecule type" value="Transcribed_RNA"/>
</dbReference>
<comment type="similarity">
    <text evidence="1 5">Belongs to the glycosyl hydrolase 1 family.</text>
</comment>
<evidence type="ECO:0000256" key="6">
    <source>
        <dbReference type="SAM" id="SignalP"/>
    </source>
</evidence>
<dbReference type="EMBL" id="HBUE01120787">
    <property type="protein sequence ID" value="CAG6492409.1"/>
    <property type="molecule type" value="Transcribed_RNA"/>
</dbReference>
<evidence type="ECO:0000313" key="7">
    <source>
        <dbReference type="EMBL" id="CAG6492416.1"/>
    </source>
</evidence>
<dbReference type="EMBL" id="HBUE01120790">
    <property type="protein sequence ID" value="CAG6492416.1"/>
    <property type="molecule type" value="Transcribed_RNA"/>
</dbReference>
<dbReference type="GO" id="GO:0005975">
    <property type="term" value="P:carbohydrate metabolic process"/>
    <property type="evidence" value="ECO:0007669"/>
    <property type="project" value="InterPro"/>
</dbReference>
<evidence type="ECO:0000256" key="5">
    <source>
        <dbReference type="RuleBase" id="RU003690"/>
    </source>
</evidence>
<proteinExistence type="inferred from homology"/>
<dbReference type="Gene3D" id="3.20.20.80">
    <property type="entry name" value="Glycosidases"/>
    <property type="match status" value="1"/>
</dbReference>
<evidence type="ECO:0000256" key="3">
    <source>
        <dbReference type="ARBA" id="ARBA00022801"/>
    </source>
</evidence>
<dbReference type="InterPro" id="IPR033132">
    <property type="entry name" value="GH_1_N_CS"/>
</dbReference>
<dbReference type="PROSITE" id="PS00653">
    <property type="entry name" value="GLYCOSYL_HYDROL_F1_2"/>
    <property type="match status" value="1"/>
</dbReference>
<dbReference type="PANTHER" id="PTHR10353">
    <property type="entry name" value="GLYCOSYL HYDROLASE"/>
    <property type="match status" value="1"/>
</dbReference>
<keyword evidence="3" id="KW-0378">Hydrolase</keyword>
<evidence type="ECO:0000256" key="4">
    <source>
        <dbReference type="ARBA" id="ARBA00023295"/>
    </source>
</evidence>
<dbReference type="Pfam" id="PF00232">
    <property type="entry name" value="Glyco_hydro_1"/>
    <property type="match status" value="1"/>
</dbReference>
<accession>A0A8D8G2G9</accession>
<protein>
    <submittedName>
        <fullName evidence="7">Myrosinase 1</fullName>
    </submittedName>
</protein>
<keyword evidence="4" id="KW-0326">Glycosidase</keyword>
<organism evidence="7">
    <name type="scientific">Culex pipiens</name>
    <name type="common">House mosquito</name>
    <dbReference type="NCBI Taxonomy" id="7175"/>
    <lineage>
        <taxon>Eukaryota</taxon>
        <taxon>Metazoa</taxon>
        <taxon>Ecdysozoa</taxon>
        <taxon>Arthropoda</taxon>
        <taxon>Hexapoda</taxon>
        <taxon>Insecta</taxon>
        <taxon>Pterygota</taxon>
        <taxon>Neoptera</taxon>
        <taxon>Endopterygota</taxon>
        <taxon>Diptera</taxon>
        <taxon>Nematocera</taxon>
        <taxon>Culicoidea</taxon>
        <taxon>Culicidae</taxon>
        <taxon>Culicinae</taxon>
        <taxon>Culicini</taxon>
        <taxon>Culex</taxon>
        <taxon>Culex</taxon>
    </lineage>
</organism>
<keyword evidence="2 6" id="KW-0732">Signal</keyword>
<dbReference type="AlphaFoldDB" id="A0A8D8G2G9"/>
<name>A0A8D8G2G9_CULPI</name>
<dbReference type="EMBL" id="HBUE01120788">
    <property type="protein sequence ID" value="CAG6492411.1"/>
    <property type="molecule type" value="Transcribed_RNA"/>
</dbReference>
<evidence type="ECO:0000256" key="2">
    <source>
        <dbReference type="ARBA" id="ARBA00022729"/>
    </source>
</evidence>
<reference evidence="7" key="1">
    <citation type="submission" date="2021-05" db="EMBL/GenBank/DDBJ databases">
        <authorList>
            <person name="Alioto T."/>
            <person name="Alioto T."/>
            <person name="Gomez Garrido J."/>
        </authorList>
    </citation>
    <scope>NUCLEOTIDE SEQUENCE</scope>
</reference>
<dbReference type="SUPFAM" id="SSF51445">
    <property type="entry name" value="(Trans)glycosidases"/>
    <property type="match status" value="1"/>
</dbReference>
<dbReference type="PANTHER" id="PTHR10353:SF36">
    <property type="entry name" value="LP05116P"/>
    <property type="match status" value="1"/>
</dbReference>
<feature type="signal peptide" evidence="6">
    <location>
        <begin position="1"/>
        <end position="15"/>
    </location>
</feature>
<dbReference type="GO" id="GO:0008422">
    <property type="term" value="F:beta-glucosidase activity"/>
    <property type="evidence" value="ECO:0007669"/>
    <property type="project" value="TreeGrafter"/>
</dbReference>
<sequence length="150" mass="17062">MFILIFLQLFGSTSTAQRSFPPEFRFGVGTAAYQIEGGWNADGKRESTWDRLTHQRAELIADGSSGDVACDSYHQWRRDVQMVKELGVDVYRFSLSWSRILPNGTVDFINRPGVEYYSSLVDELLANGITPMVTLYHFELPQVLQDFGGW</sequence>
<dbReference type="EMBL" id="HBUE01120786">
    <property type="protein sequence ID" value="CAG6492406.1"/>
    <property type="molecule type" value="Transcribed_RNA"/>
</dbReference>
<feature type="chain" id="PRO_5036428070" evidence="6">
    <location>
        <begin position="16"/>
        <end position="150"/>
    </location>
</feature>
<evidence type="ECO:0000256" key="1">
    <source>
        <dbReference type="ARBA" id="ARBA00010838"/>
    </source>
</evidence>
<dbReference type="InterPro" id="IPR001360">
    <property type="entry name" value="Glyco_hydro_1"/>
</dbReference>